<dbReference type="AlphaFoldDB" id="A0A562KUY7"/>
<dbReference type="InterPro" id="IPR036691">
    <property type="entry name" value="Endo/exonu/phosph_ase_sf"/>
</dbReference>
<dbReference type="PROSITE" id="PS51257">
    <property type="entry name" value="PROKAR_LIPOPROTEIN"/>
    <property type="match status" value="1"/>
</dbReference>
<dbReference type="InterPro" id="IPR005135">
    <property type="entry name" value="Endo/exonuclease/phosphatase"/>
</dbReference>
<evidence type="ECO:0000256" key="2">
    <source>
        <dbReference type="SAM" id="SignalP"/>
    </source>
</evidence>
<organism evidence="4 5">
    <name type="scientific">Luteimonas cucumeris</name>
    <dbReference type="NCBI Taxonomy" id="985012"/>
    <lineage>
        <taxon>Bacteria</taxon>
        <taxon>Pseudomonadati</taxon>
        <taxon>Pseudomonadota</taxon>
        <taxon>Gammaproteobacteria</taxon>
        <taxon>Lysobacterales</taxon>
        <taxon>Lysobacteraceae</taxon>
        <taxon>Luteimonas</taxon>
    </lineage>
</organism>
<accession>A0A562KUY7</accession>
<dbReference type="GO" id="GO:0003824">
    <property type="term" value="F:catalytic activity"/>
    <property type="evidence" value="ECO:0007669"/>
    <property type="project" value="InterPro"/>
</dbReference>
<dbReference type="Proteomes" id="UP000315167">
    <property type="component" value="Unassembled WGS sequence"/>
</dbReference>
<evidence type="ECO:0000259" key="3">
    <source>
        <dbReference type="Pfam" id="PF03372"/>
    </source>
</evidence>
<dbReference type="PANTHER" id="PTHR42834:SF1">
    <property type="entry name" value="ENDONUCLEASE_EXONUCLEASE_PHOSPHATASE FAMILY PROTEIN (AFU_ORTHOLOGUE AFUA_3G09210)"/>
    <property type="match status" value="1"/>
</dbReference>
<dbReference type="RefSeq" id="WP_144900639.1">
    <property type="nucleotide sequence ID" value="NZ_VLKN01000012.1"/>
</dbReference>
<feature type="chain" id="PRO_5021811964" description="Endonuclease/exonuclease/phosphatase domain-containing protein" evidence="2">
    <location>
        <begin position="24"/>
        <end position="465"/>
    </location>
</feature>
<sequence length="465" mass="49330">MIRSSHVLCLLLVLLGGCRSAPSADHAHLADVDAVIVSAPPPDWQAYDGRRVRIEAPLTITGNRDLDRGRLLASFDGRLFAPTEIARPGAAAADVAADNARRQLTIELAPDVAAAAQPWRSGSLLEGVEGRIVARDDGFVLQADAPLHVRASPRPAAPQVAGDVRIASFNLHNLFNGDGRGGGFPTARGARTAQAYARQQDKLVATIRALDPDIAALMELENDGYDPASSIAALVAALNADGGDWRFVDPGSGPGDNPIRVGLIYRASRVETVGKPATLTGGPFDERSRAPLAQGFRAGQGPAFVVVANHLKSKGCSGAEGPDRDQHDGQACWNAVRVDSARRLAQWLQRDPTGIGSDLSVILGDFNAYAQEDPVRVFLDAGWRDALQGTENPYSFIYDGQAGRLDHALLSPALAGRLRGAVEWHANADEADNGGDHDGISGQVDGTPWRSSDHDPLLIGLQLRR</sequence>
<keyword evidence="2" id="KW-0732">Signal</keyword>
<reference evidence="4 5" key="1">
    <citation type="journal article" date="2015" name="Stand. Genomic Sci.">
        <title>Genomic Encyclopedia of Bacterial and Archaeal Type Strains, Phase III: the genomes of soil and plant-associated and newly described type strains.</title>
        <authorList>
            <person name="Whitman W.B."/>
            <person name="Woyke T."/>
            <person name="Klenk H.P."/>
            <person name="Zhou Y."/>
            <person name="Lilburn T.G."/>
            <person name="Beck B.J."/>
            <person name="De Vos P."/>
            <person name="Vandamme P."/>
            <person name="Eisen J.A."/>
            <person name="Garrity G."/>
            <person name="Hugenholtz P."/>
            <person name="Kyrpides N.C."/>
        </authorList>
    </citation>
    <scope>NUCLEOTIDE SEQUENCE [LARGE SCALE GENOMIC DNA]</scope>
    <source>
        <strain evidence="4 5">CGMCC 1.10821</strain>
    </source>
</reference>
<feature type="region of interest" description="Disordered" evidence="1">
    <location>
        <begin position="428"/>
        <end position="453"/>
    </location>
</feature>
<dbReference type="SUPFAM" id="SSF56219">
    <property type="entry name" value="DNase I-like"/>
    <property type="match status" value="1"/>
</dbReference>
<evidence type="ECO:0000313" key="4">
    <source>
        <dbReference type="EMBL" id="TWH99167.1"/>
    </source>
</evidence>
<comment type="caution">
    <text evidence="4">The sequence shown here is derived from an EMBL/GenBank/DDBJ whole genome shotgun (WGS) entry which is preliminary data.</text>
</comment>
<dbReference type="EMBL" id="VLKN01000012">
    <property type="protein sequence ID" value="TWH99167.1"/>
    <property type="molecule type" value="Genomic_DNA"/>
</dbReference>
<name>A0A562KUY7_9GAMM</name>
<dbReference type="NCBIfam" id="NF033681">
    <property type="entry name" value="ExeM_NucH_DNase"/>
    <property type="match status" value="1"/>
</dbReference>
<dbReference type="PANTHER" id="PTHR42834">
    <property type="entry name" value="ENDONUCLEASE/EXONUCLEASE/PHOSPHATASE FAMILY PROTEIN (AFU_ORTHOLOGUE AFUA_3G09210)"/>
    <property type="match status" value="1"/>
</dbReference>
<dbReference type="Gene3D" id="3.60.10.10">
    <property type="entry name" value="Endonuclease/exonuclease/phosphatase"/>
    <property type="match status" value="1"/>
</dbReference>
<protein>
    <recommendedName>
        <fullName evidence="3">Endonuclease/exonuclease/phosphatase domain-containing protein</fullName>
    </recommendedName>
</protein>
<feature type="domain" description="Endonuclease/exonuclease/phosphatase" evidence="3">
    <location>
        <begin position="168"/>
        <end position="454"/>
    </location>
</feature>
<evidence type="ECO:0000313" key="5">
    <source>
        <dbReference type="Proteomes" id="UP000315167"/>
    </source>
</evidence>
<keyword evidence="5" id="KW-1185">Reference proteome</keyword>
<dbReference type="Pfam" id="PF03372">
    <property type="entry name" value="Exo_endo_phos"/>
    <property type="match status" value="1"/>
</dbReference>
<dbReference type="OrthoDB" id="9800417at2"/>
<evidence type="ECO:0000256" key="1">
    <source>
        <dbReference type="SAM" id="MobiDB-lite"/>
    </source>
</evidence>
<gene>
    <name evidence="4" type="ORF">IP90_03158</name>
</gene>
<dbReference type="CDD" id="cd10283">
    <property type="entry name" value="MnuA_DNase1-like"/>
    <property type="match status" value="1"/>
</dbReference>
<feature type="compositionally biased region" description="Basic and acidic residues" evidence="1">
    <location>
        <begin position="428"/>
        <end position="439"/>
    </location>
</feature>
<proteinExistence type="predicted"/>
<dbReference type="InterPro" id="IPR047971">
    <property type="entry name" value="ExeM-like"/>
</dbReference>
<feature type="signal peptide" evidence="2">
    <location>
        <begin position="1"/>
        <end position="23"/>
    </location>
</feature>